<proteinExistence type="predicted"/>
<protein>
    <recommendedName>
        <fullName evidence="1">DUF7032 domain-containing protein</fullName>
    </recommendedName>
</protein>
<dbReference type="SMART" id="SM00185">
    <property type="entry name" value="ARM"/>
    <property type="match status" value="4"/>
</dbReference>
<keyword evidence="3" id="KW-1185">Reference proteome</keyword>
<name>A0AAQ3K5T9_9LILI</name>
<dbReference type="Pfam" id="PF00514">
    <property type="entry name" value="Arm"/>
    <property type="match status" value="1"/>
</dbReference>
<gene>
    <name evidence="2" type="ORF">Cni_G11276</name>
</gene>
<dbReference type="Gene3D" id="1.25.10.10">
    <property type="entry name" value="Leucine-rich Repeat Variant"/>
    <property type="match status" value="2"/>
</dbReference>
<sequence length="565" mass="59379">MDAALPAAEEGDEVRRCRSLLDSLSDAAAGAQCFRGRWSAVAAAVSRLSVALDDLASLPSNPLAADLLRSLAQTLSPTLALALLCRSPDPPAARLRTQSDIAAASAALYQLAADADLLLRSGALVDLPSPPPESAGGSNRKEPVRAEARCLVTRLQIGSSSSRIAALGSLLDLLREDDKNVVVAAGQGVVQALVRLLDSVAGAASCHEAREKAAAAIATISTVQSCRHLLVAEGPPLLHHLSRVLESEGGAAKEKACAALQTLTLNRDNAVVIGSRGGIAALLEICRAGTPSAQAAAAAVLKNLATVQDLRQNFLEENGVPVLISVLASGTPLAQENAVGCLCNLSAGEESQSIKLSIFKEGALECLKNYWEAGDRGEYQNLEPGIGLLRNLSSFRYIAEIIATAGFLPRIITALESNKPGTRTEAARAIAELGLVVGRTRKEFEDAVPRLVLMLEAKAAEEKEAAARALASLMSVPGYQRLLRREEKGIVNVVQLLDPLVHSLDKKYAIAVLVTISQSRKCRKQIVAAGACGYLQRLAALEVDGAKKLLENLGRGKILGVFPRT</sequence>
<dbReference type="Proteomes" id="UP001327560">
    <property type="component" value="Chromosome 3"/>
</dbReference>
<dbReference type="PANTHER" id="PTHR46043:SF13">
    <property type="entry name" value="ARM REPEAT SUPERFAMILY PROTEIN"/>
    <property type="match status" value="1"/>
</dbReference>
<organism evidence="2 3">
    <name type="scientific">Canna indica</name>
    <name type="common">Indian-shot</name>
    <dbReference type="NCBI Taxonomy" id="4628"/>
    <lineage>
        <taxon>Eukaryota</taxon>
        <taxon>Viridiplantae</taxon>
        <taxon>Streptophyta</taxon>
        <taxon>Embryophyta</taxon>
        <taxon>Tracheophyta</taxon>
        <taxon>Spermatophyta</taxon>
        <taxon>Magnoliopsida</taxon>
        <taxon>Liliopsida</taxon>
        <taxon>Zingiberales</taxon>
        <taxon>Cannaceae</taxon>
        <taxon>Canna</taxon>
    </lineage>
</organism>
<feature type="domain" description="DUF7032" evidence="1">
    <location>
        <begin position="16"/>
        <end position="122"/>
    </location>
</feature>
<dbReference type="SUPFAM" id="SSF48371">
    <property type="entry name" value="ARM repeat"/>
    <property type="match status" value="1"/>
</dbReference>
<evidence type="ECO:0000259" key="1">
    <source>
        <dbReference type="Pfam" id="PF23005"/>
    </source>
</evidence>
<dbReference type="InterPro" id="IPR011989">
    <property type="entry name" value="ARM-like"/>
</dbReference>
<dbReference type="PANTHER" id="PTHR46043">
    <property type="entry name" value="ARM REPEAT SUPERFAMILY PROTEIN"/>
    <property type="match status" value="1"/>
</dbReference>
<evidence type="ECO:0000313" key="2">
    <source>
        <dbReference type="EMBL" id="WOL02557.1"/>
    </source>
</evidence>
<dbReference type="InterPro" id="IPR054296">
    <property type="entry name" value="DUF7032"/>
</dbReference>
<dbReference type="EMBL" id="CP136892">
    <property type="protein sequence ID" value="WOL02557.1"/>
    <property type="molecule type" value="Genomic_DNA"/>
</dbReference>
<dbReference type="AlphaFoldDB" id="A0AAQ3K5T9"/>
<accession>A0AAQ3K5T9</accession>
<reference evidence="2 3" key="1">
    <citation type="submission" date="2023-10" db="EMBL/GenBank/DDBJ databases">
        <title>Chromosome-scale genome assembly provides insights into flower coloration mechanisms of Canna indica.</title>
        <authorList>
            <person name="Li C."/>
        </authorList>
    </citation>
    <scope>NUCLEOTIDE SEQUENCE [LARGE SCALE GENOMIC DNA]</scope>
    <source>
        <tissue evidence="2">Flower</tissue>
    </source>
</reference>
<dbReference type="InterPro" id="IPR000225">
    <property type="entry name" value="Armadillo"/>
</dbReference>
<dbReference type="InterPro" id="IPR016024">
    <property type="entry name" value="ARM-type_fold"/>
</dbReference>
<dbReference type="Pfam" id="PF23005">
    <property type="entry name" value="DUF7032"/>
    <property type="match status" value="1"/>
</dbReference>
<evidence type="ECO:0000313" key="3">
    <source>
        <dbReference type="Proteomes" id="UP001327560"/>
    </source>
</evidence>